<proteinExistence type="predicted"/>
<protein>
    <submittedName>
        <fullName evidence="2">Uncharacterized protein</fullName>
    </submittedName>
</protein>
<dbReference type="AlphaFoldDB" id="A0A8H3FC63"/>
<name>A0A8H3FC63_9LECA</name>
<evidence type="ECO:0000313" key="2">
    <source>
        <dbReference type="EMBL" id="CAF9921961.1"/>
    </source>
</evidence>
<dbReference type="Pfam" id="PF12223">
    <property type="entry name" value="DUF3602"/>
    <property type="match status" value="1"/>
</dbReference>
<dbReference type="PANTHER" id="PTHR34693">
    <property type="entry name" value="PROTEIN PAR32"/>
    <property type="match status" value="1"/>
</dbReference>
<dbReference type="InterPro" id="IPR053203">
    <property type="entry name" value="Cisplatin_resist-associated"/>
</dbReference>
<evidence type="ECO:0000256" key="1">
    <source>
        <dbReference type="SAM" id="MobiDB-lite"/>
    </source>
</evidence>
<accession>A0A8H3FC63</accession>
<keyword evidence="3" id="KW-1185">Reference proteome</keyword>
<feature type="compositionally biased region" description="Basic and acidic residues" evidence="1">
    <location>
        <begin position="63"/>
        <end position="84"/>
    </location>
</feature>
<organism evidence="2 3">
    <name type="scientific">Heterodermia speciosa</name>
    <dbReference type="NCBI Taxonomy" id="116794"/>
    <lineage>
        <taxon>Eukaryota</taxon>
        <taxon>Fungi</taxon>
        <taxon>Dikarya</taxon>
        <taxon>Ascomycota</taxon>
        <taxon>Pezizomycotina</taxon>
        <taxon>Lecanoromycetes</taxon>
        <taxon>OSLEUM clade</taxon>
        <taxon>Lecanoromycetidae</taxon>
        <taxon>Caliciales</taxon>
        <taxon>Physciaceae</taxon>
        <taxon>Heterodermia</taxon>
    </lineage>
</organism>
<comment type="caution">
    <text evidence="2">The sequence shown here is derived from an EMBL/GenBank/DDBJ whole genome shotgun (WGS) entry which is preliminary data.</text>
</comment>
<dbReference type="PANTHER" id="PTHR34693:SF3">
    <property type="match status" value="1"/>
</dbReference>
<dbReference type="EMBL" id="CAJPDS010000029">
    <property type="protein sequence ID" value="CAF9921961.1"/>
    <property type="molecule type" value="Genomic_DNA"/>
</dbReference>
<evidence type="ECO:0000313" key="3">
    <source>
        <dbReference type="Proteomes" id="UP000664521"/>
    </source>
</evidence>
<sequence length="120" mass="12389">MNDNVSHGRGGAGNLVPDDTPYADGEIVREGPTGDQGDGAYSAGRGGAGNIDSPKVKPTKPGSTHDNDVIPETAVHEAGSEHQNYHVGRGGEGNAHHDPDSTATHKGLADKLKDKIFGKK</sequence>
<reference evidence="2" key="1">
    <citation type="submission" date="2021-03" db="EMBL/GenBank/DDBJ databases">
        <authorList>
            <person name="Tagirdzhanova G."/>
        </authorList>
    </citation>
    <scope>NUCLEOTIDE SEQUENCE</scope>
</reference>
<dbReference type="Proteomes" id="UP000664521">
    <property type="component" value="Unassembled WGS sequence"/>
</dbReference>
<feature type="compositionally biased region" description="Basic and acidic residues" evidence="1">
    <location>
        <begin position="107"/>
        <end position="120"/>
    </location>
</feature>
<dbReference type="InterPro" id="IPR022024">
    <property type="entry name" value="DUF3602"/>
</dbReference>
<gene>
    <name evidence="2" type="ORF">HETSPECPRED_004683</name>
</gene>
<feature type="region of interest" description="Disordered" evidence="1">
    <location>
        <begin position="1"/>
        <end position="120"/>
    </location>
</feature>
<dbReference type="OrthoDB" id="2537432at2759"/>